<name>A0A6J4VBT4_9BACT</name>
<reference evidence="1" key="1">
    <citation type="submission" date="2020-02" db="EMBL/GenBank/DDBJ databases">
        <authorList>
            <person name="Meier V. D."/>
        </authorList>
    </citation>
    <scope>NUCLEOTIDE SEQUENCE</scope>
    <source>
        <strain evidence="1">AVDCRST_MAG19</strain>
    </source>
</reference>
<gene>
    <name evidence="1" type="ORF">AVDCRST_MAG19-3205</name>
</gene>
<protein>
    <submittedName>
        <fullName evidence="1">Uncharacterized protein</fullName>
    </submittedName>
</protein>
<dbReference type="EMBL" id="CADCWL010000174">
    <property type="protein sequence ID" value="CAA9574828.1"/>
    <property type="molecule type" value="Genomic_DNA"/>
</dbReference>
<feature type="non-terminal residue" evidence="1">
    <location>
        <position position="37"/>
    </location>
</feature>
<feature type="non-terminal residue" evidence="1">
    <location>
        <position position="1"/>
    </location>
</feature>
<dbReference type="AlphaFoldDB" id="A0A6J4VBT4"/>
<organism evidence="1">
    <name type="scientific">uncultured Thermomicrobiales bacterium</name>
    <dbReference type="NCBI Taxonomy" id="1645740"/>
    <lineage>
        <taxon>Bacteria</taxon>
        <taxon>Pseudomonadati</taxon>
        <taxon>Thermomicrobiota</taxon>
        <taxon>Thermomicrobia</taxon>
        <taxon>Thermomicrobiales</taxon>
        <taxon>environmental samples</taxon>
    </lineage>
</organism>
<proteinExistence type="predicted"/>
<evidence type="ECO:0000313" key="1">
    <source>
        <dbReference type="EMBL" id="CAA9574828.1"/>
    </source>
</evidence>
<sequence length="37" mass="4098">GGDAADEKDRRVELLPGRHVVECASPVSRSSRNRMDM</sequence>
<accession>A0A6J4VBT4</accession>